<feature type="transmembrane region" description="Helical" evidence="8">
    <location>
        <begin position="321"/>
        <end position="340"/>
    </location>
</feature>
<dbReference type="PANTHER" id="PTHR48020">
    <property type="entry name" value="PROTON MYO-INOSITOL COTRANSPORTER"/>
    <property type="match status" value="1"/>
</dbReference>
<feature type="transmembrane region" description="Helical" evidence="8">
    <location>
        <begin position="147"/>
        <end position="165"/>
    </location>
</feature>
<dbReference type="InterPro" id="IPR020846">
    <property type="entry name" value="MFS_dom"/>
</dbReference>
<feature type="transmembrane region" description="Helical" evidence="8">
    <location>
        <begin position="486"/>
        <end position="504"/>
    </location>
</feature>
<feature type="transmembrane region" description="Helical" evidence="8">
    <location>
        <begin position="360"/>
        <end position="380"/>
    </location>
</feature>
<dbReference type="NCBIfam" id="TIGR00879">
    <property type="entry name" value="SP"/>
    <property type="match status" value="1"/>
</dbReference>
<dbReference type="OMA" id="EGTTIPW"/>
<dbReference type="InterPro" id="IPR036259">
    <property type="entry name" value="MFS_trans_sf"/>
</dbReference>
<dbReference type="Gene3D" id="1.20.1250.20">
    <property type="entry name" value="MFS general substrate transporter like domains"/>
    <property type="match status" value="1"/>
</dbReference>
<comment type="subcellular location">
    <subcellularLocation>
        <location evidence="1">Membrane</location>
        <topology evidence="1">Multi-pass membrane protein</topology>
    </subcellularLocation>
</comment>
<evidence type="ECO:0000256" key="3">
    <source>
        <dbReference type="ARBA" id="ARBA00022448"/>
    </source>
</evidence>
<keyword evidence="11" id="KW-1185">Reference proteome</keyword>
<feature type="transmembrane region" description="Helical" evidence="8">
    <location>
        <begin position="171"/>
        <end position="192"/>
    </location>
</feature>
<dbReference type="InterPro" id="IPR003663">
    <property type="entry name" value="Sugar/inositol_transpt"/>
</dbReference>
<dbReference type="GO" id="GO:0016020">
    <property type="term" value="C:membrane"/>
    <property type="evidence" value="ECO:0007669"/>
    <property type="project" value="UniProtKB-SubCell"/>
</dbReference>
<dbReference type="InterPro" id="IPR005829">
    <property type="entry name" value="Sugar_transporter_CS"/>
</dbReference>
<feature type="transmembrane region" description="Helical" evidence="8">
    <location>
        <begin position="117"/>
        <end position="135"/>
    </location>
</feature>
<dbReference type="Pfam" id="PF00083">
    <property type="entry name" value="Sugar_tr"/>
    <property type="match status" value="1"/>
</dbReference>
<dbReference type="eggNOG" id="KOG0254">
    <property type="taxonomic scope" value="Eukaryota"/>
</dbReference>
<dbReference type="InterPro" id="IPR050814">
    <property type="entry name" value="Myo-inositol_Transporter"/>
</dbReference>
<accession>M2XVQ9</accession>
<keyword evidence="5 8" id="KW-1133">Transmembrane helix</keyword>
<organism evidence="10 11">
    <name type="scientific">Galdieria sulphuraria</name>
    <name type="common">Red alga</name>
    <dbReference type="NCBI Taxonomy" id="130081"/>
    <lineage>
        <taxon>Eukaryota</taxon>
        <taxon>Rhodophyta</taxon>
        <taxon>Bangiophyceae</taxon>
        <taxon>Galdieriales</taxon>
        <taxon>Galdieriaceae</taxon>
        <taxon>Galdieria</taxon>
    </lineage>
</organism>
<comment type="similarity">
    <text evidence="2 7">Belongs to the major facilitator superfamily. Sugar transporter (TC 2.A.1.1) family.</text>
</comment>
<feature type="domain" description="Major facilitator superfamily (MFS) profile" evidence="9">
    <location>
        <begin position="80"/>
        <end position="509"/>
    </location>
</feature>
<dbReference type="Proteomes" id="UP000030680">
    <property type="component" value="Unassembled WGS sequence"/>
</dbReference>
<dbReference type="EMBL" id="KB454531">
    <property type="protein sequence ID" value="EME27499.1"/>
    <property type="molecule type" value="Genomic_DNA"/>
</dbReference>
<dbReference type="PANTHER" id="PTHR48020:SF9">
    <property type="entry name" value="MAJOR FACILITATOR SUPERFAMILY (MFS) PROFILE DOMAIN-CONTAINING PROTEIN"/>
    <property type="match status" value="1"/>
</dbReference>
<feature type="transmembrane region" description="Helical" evidence="8">
    <location>
        <begin position="78"/>
        <end position="105"/>
    </location>
</feature>
<evidence type="ECO:0000256" key="7">
    <source>
        <dbReference type="RuleBase" id="RU003346"/>
    </source>
</evidence>
<evidence type="ECO:0000256" key="2">
    <source>
        <dbReference type="ARBA" id="ARBA00010992"/>
    </source>
</evidence>
<evidence type="ECO:0000256" key="1">
    <source>
        <dbReference type="ARBA" id="ARBA00004141"/>
    </source>
</evidence>
<name>M2XVQ9_GALSU</name>
<evidence type="ECO:0000256" key="6">
    <source>
        <dbReference type="ARBA" id="ARBA00023136"/>
    </source>
</evidence>
<evidence type="ECO:0000256" key="4">
    <source>
        <dbReference type="ARBA" id="ARBA00022692"/>
    </source>
</evidence>
<evidence type="ECO:0000259" key="9">
    <source>
        <dbReference type="PROSITE" id="PS50850"/>
    </source>
</evidence>
<feature type="transmembrane region" description="Helical" evidence="8">
    <location>
        <begin position="233"/>
        <end position="254"/>
    </location>
</feature>
<feature type="transmembrane region" description="Helical" evidence="8">
    <location>
        <begin position="415"/>
        <end position="441"/>
    </location>
</feature>
<dbReference type="SUPFAM" id="SSF103473">
    <property type="entry name" value="MFS general substrate transporter"/>
    <property type="match status" value="1"/>
</dbReference>
<feature type="transmembrane region" description="Helical" evidence="8">
    <location>
        <begin position="204"/>
        <end position="227"/>
    </location>
</feature>
<dbReference type="InterPro" id="IPR005828">
    <property type="entry name" value="MFS_sugar_transport-like"/>
</dbReference>
<dbReference type="GeneID" id="17086402"/>
<evidence type="ECO:0000313" key="10">
    <source>
        <dbReference type="EMBL" id="EME27499.1"/>
    </source>
</evidence>
<keyword evidence="6 8" id="KW-0472">Membrane</keyword>
<dbReference type="Gramene" id="EME27499">
    <property type="protein sequence ID" value="EME27499"/>
    <property type="gene ID" value="Gasu_49480"/>
</dbReference>
<dbReference type="PRINTS" id="PR00171">
    <property type="entry name" value="SUGRTRNSPORT"/>
</dbReference>
<keyword evidence="3 7" id="KW-0813">Transport</keyword>
<feature type="transmembrane region" description="Helical" evidence="8">
    <location>
        <begin position="387"/>
        <end position="409"/>
    </location>
</feature>
<evidence type="ECO:0000256" key="5">
    <source>
        <dbReference type="ARBA" id="ARBA00022989"/>
    </source>
</evidence>
<dbReference type="PROSITE" id="PS00217">
    <property type="entry name" value="SUGAR_TRANSPORT_2"/>
    <property type="match status" value="1"/>
</dbReference>
<dbReference type="OrthoDB" id="3825at2759"/>
<evidence type="ECO:0000313" key="11">
    <source>
        <dbReference type="Proteomes" id="UP000030680"/>
    </source>
</evidence>
<dbReference type="AlphaFoldDB" id="M2XVQ9"/>
<protein>
    <submittedName>
        <fullName evidence="10">MFS transporter, SP family, sugar:H+ symporter</fullName>
    </submittedName>
</protein>
<gene>
    <name evidence="10" type="ORF">Gasu_49480</name>
</gene>
<dbReference type="RefSeq" id="XP_005704019.1">
    <property type="nucleotide sequence ID" value="XM_005703962.1"/>
</dbReference>
<dbReference type="KEGG" id="gsl:Gasu_49480"/>
<dbReference type="PROSITE" id="PS50850">
    <property type="entry name" value="MFS"/>
    <property type="match status" value="1"/>
</dbReference>
<sequence length="561" mass="62829">MATEQDETVLAIQEEEKTSKPMAKGSLLQSVEAGLEITDDMKSSVFQIIEELKEEYEKDDSKKVSAAGVFRNPKRFMWFLAIFASIGGFLYGIDISLISGALLFMKVDLNLDTSQQSLVSSGMSLGGVAGALISMPVNELVGRKYSIIVACILYTAGAILEAAARNYGTMVAGRLILGAGVGLEAMTIPTYISECSQKRRRGGIVSLYQVLITFGILAGYVVNAIFVKVPGNWRFMMGSSLLFSTILLISAFFFPESPRWLMRKGRRVDAYATWLAVRGFNVEEEKIEFAIMEEVVIAEREASKDRFLYLDFIRIPYCRRAAIHGILMMVFQQFSGNNSMTYFLGTMYERAGLSAENSVYISMLGGGTMFWSTIPAIYLMDRFGRRPLLLILVPGVVAGLIITGFSFYAPTTTSLIVVYTIGVVSYYAFWGSALGPTPWVMNSEIYPTYIRSYGMSLGTLSNFLGNWITTYAFLQMLDAMTKPGTYVGFYGGITVIGWFYFLFFTPETKNLTLEEIKAVFSKTWMEIAKHNMEDFRYQWNKFWHKRRGRGEVGEQVQTVSS</sequence>
<dbReference type="GO" id="GO:0022857">
    <property type="term" value="F:transmembrane transporter activity"/>
    <property type="evidence" value="ECO:0007669"/>
    <property type="project" value="InterPro"/>
</dbReference>
<evidence type="ECO:0000256" key="8">
    <source>
        <dbReference type="SAM" id="Phobius"/>
    </source>
</evidence>
<keyword evidence="4 8" id="KW-0812">Transmembrane</keyword>
<reference evidence="11" key="1">
    <citation type="journal article" date="2013" name="Science">
        <title>Gene transfer from bacteria and archaea facilitated evolution of an extremophilic eukaryote.</title>
        <authorList>
            <person name="Schonknecht G."/>
            <person name="Chen W.H."/>
            <person name="Ternes C.M."/>
            <person name="Barbier G.G."/>
            <person name="Shrestha R.P."/>
            <person name="Stanke M."/>
            <person name="Brautigam A."/>
            <person name="Baker B.J."/>
            <person name="Banfield J.F."/>
            <person name="Garavito R.M."/>
            <person name="Carr K."/>
            <person name="Wilkerson C."/>
            <person name="Rensing S.A."/>
            <person name="Gagneul D."/>
            <person name="Dickenson N.E."/>
            <person name="Oesterhelt C."/>
            <person name="Lercher M.J."/>
            <person name="Weber A.P."/>
        </authorList>
    </citation>
    <scope>NUCLEOTIDE SEQUENCE [LARGE SCALE GENOMIC DNA]</scope>
    <source>
        <strain evidence="11">074W</strain>
    </source>
</reference>
<proteinExistence type="inferred from homology"/>
<feature type="transmembrane region" description="Helical" evidence="8">
    <location>
        <begin position="453"/>
        <end position="474"/>
    </location>
</feature>
<dbReference type="FunFam" id="1.20.1250.20:FF:000134">
    <property type="entry name" value="MFS sugar transporter protein"/>
    <property type="match status" value="1"/>
</dbReference>